<dbReference type="Gene3D" id="1.10.1200.10">
    <property type="entry name" value="ACP-like"/>
    <property type="match status" value="1"/>
</dbReference>
<keyword evidence="3" id="KW-1133">Transmembrane helix</keyword>
<dbReference type="InterPro" id="IPR045851">
    <property type="entry name" value="AMP-bd_C_sf"/>
</dbReference>
<dbReference type="SUPFAM" id="SSF56801">
    <property type="entry name" value="Acetyl-CoA synthetase-like"/>
    <property type="match status" value="1"/>
</dbReference>
<keyword evidence="3" id="KW-0812">Transmembrane</keyword>
<comment type="caution">
    <text evidence="5">The sequence shown here is derived from an EMBL/GenBank/DDBJ whole genome shotgun (WGS) entry which is preliminary data.</text>
</comment>
<dbReference type="Pfam" id="PF00550">
    <property type="entry name" value="PP-binding"/>
    <property type="match status" value="1"/>
</dbReference>
<feature type="transmembrane region" description="Helical" evidence="3">
    <location>
        <begin position="1239"/>
        <end position="1258"/>
    </location>
</feature>
<dbReference type="Pfam" id="PF13193">
    <property type="entry name" value="AMP-binding_C"/>
    <property type="match status" value="1"/>
</dbReference>
<evidence type="ECO:0000256" key="2">
    <source>
        <dbReference type="ARBA" id="ARBA00022553"/>
    </source>
</evidence>
<dbReference type="Proteomes" id="UP001368500">
    <property type="component" value="Unassembled WGS sequence"/>
</dbReference>
<accession>A0ABU9BE66</accession>
<feature type="transmembrane region" description="Helical" evidence="3">
    <location>
        <begin position="988"/>
        <end position="1012"/>
    </location>
</feature>
<dbReference type="NCBIfam" id="TIGR01733">
    <property type="entry name" value="AA-adenyl-dom"/>
    <property type="match status" value="1"/>
</dbReference>
<dbReference type="InterPro" id="IPR042099">
    <property type="entry name" value="ANL_N_sf"/>
</dbReference>
<reference evidence="5 6" key="1">
    <citation type="submission" date="2024-04" db="EMBL/GenBank/DDBJ databases">
        <title>Novel species of the genus Ideonella isolated from streams.</title>
        <authorList>
            <person name="Lu H."/>
        </authorList>
    </citation>
    <scope>NUCLEOTIDE SEQUENCE [LARGE SCALE GENOMIC DNA]</scope>
    <source>
        <strain evidence="5 6">BYS139W</strain>
    </source>
</reference>
<dbReference type="Gene3D" id="3.30.300.30">
    <property type="match status" value="1"/>
</dbReference>
<dbReference type="InterPro" id="IPR012728">
    <property type="entry name" value="Pls/PosA_C"/>
</dbReference>
<feature type="domain" description="Carrier" evidence="4">
    <location>
        <begin position="584"/>
        <end position="663"/>
    </location>
</feature>
<organism evidence="5 6">
    <name type="scientific">Pseudaquabacterium rugosum</name>
    <dbReference type="NCBI Taxonomy" id="2984194"/>
    <lineage>
        <taxon>Bacteria</taxon>
        <taxon>Pseudomonadati</taxon>
        <taxon>Pseudomonadota</taxon>
        <taxon>Betaproteobacteria</taxon>
        <taxon>Burkholderiales</taxon>
        <taxon>Sphaerotilaceae</taxon>
        <taxon>Pseudaquabacterium</taxon>
    </lineage>
</organism>
<evidence type="ECO:0000313" key="6">
    <source>
        <dbReference type="Proteomes" id="UP001368500"/>
    </source>
</evidence>
<dbReference type="SUPFAM" id="SSF51161">
    <property type="entry name" value="Trimeric LpxA-like enzymes"/>
    <property type="match status" value="3"/>
</dbReference>
<evidence type="ECO:0000313" key="5">
    <source>
        <dbReference type="EMBL" id="MEK8028211.1"/>
    </source>
</evidence>
<dbReference type="NCBIfam" id="TIGR02353">
    <property type="entry name" value="NRPS_term_dom"/>
    <property type="match status" value="1"/>
</dbReference>
<dbReference type="InterPro" id="IPR000873">
    <property type="entry name" value="AMP-dep_synth/lig_dom"/>
</dbReference>
<dbReference type="InterPro" id="IPR025110">
    <property type="entry name" value="AMP-bd_C"/>
</dbReference>
<gene>
    <name evidence="5" type="ORF">AACH11_19800</name>
</gene>
<dbReference type="PANTHER" id="PTHR45527">
    <property type="entry name" value="NONRIBOSOMAL PEPTIDE SYNTHETASE"/>
    <property type="match status" value="1"/>
</dbReference>
<dbReference type="InterPro" id="IPR010071">
    <property type="entry name" value="AA_adenyl_dom"/>
</dbReference>
<feature type="transmembrane region" description="Helical" evidence="3">
    <location>
        <begin position="940"/>
        <end position="961"/>
    </location>
</feature>
<dbReference type="EMBL" id="JBBUTF010000021">
    <property type="protein sequence ID" value="MEK8028211.1"/>
    <property type="molecule type" value="Genomic_DNA"/>
</dbReference>
<protein>
    <submittedName>
        <fullName evidence="5">Pls/PosA family non-ribosomal peptide synthetase</fullName>
    </submittedName>
</protein>
<dbReference type="InterPro" id="IPR009081">
    <property type="entry name" value="PP-bd_ACP"/>
</dbReference>
<dbReference type="SUPFAM" id="SSF47336">
    <property type="entry name" value="ACP-like"/>
    <property type="match status" value="1"/>
</dbReference>
<dbReference type="Gene3D" id="2.160.10.10">
    <property type="entry name" value="Hexapeptide repeat proteins"/>
    <property type="match status" value="2"/>
</dbReference>
<dbReference type="PROSITE" id="PS00012">
    <property type="entry name" value="PHOSPHOPANTETHEINE"/>
    <property type="match status" value="1"/>
</dbReference>
<keyword evidence="2" id="KW-0597">Phosphoprotein</keyword>
<proteinExistence type="predicted"/>
<keyword evidence="3" id="KW-0472">Membrane</keyword>
<keyword evidence="1" id="KW-0596">Phosphopantetheine</keyword>
<evidence type="ECO:0000259" key="4">
    <source>
        <dbReference type="PROSITE" id="PS50075"/>
    </source>
</evidence>
<dbReference type="PROSITE" id="PS00455">
    <property type="entry name" value="AMP_BINDING"/>
    <property type="match status" value="1"/>
</dbReference>
<keyword evidence="6" id="KW-1185">Reference proteome</keyword>
<feature type="transmembrane region" description="Helical" evidence="3">
    <location>
        <begin position="735"/>
        <end position="756"/>
    </location>
</feature>
<dbReference type="InterPro" id="IPR006162">
    <property type="entry name" value="Ppantetheine_attach_site"/>
</dbReference>
<evidence type="ECO:0000256" key="3">
    <source>
        <dbReference type="SAM" id="Phobius"/>
    </source>
</evidence>
<feature type="transmembrane region" description="Helical" evidence="3">
    <location>
        <begin position="1204"/>
        <end position="1227"/>
    </location>
</feature>
<sequence length="1422" mass="151777">MAWEDTALRASRQGRALAQPDLAVGTAPILMREDIDHAPRVRPGERMHQLFEARCDALCAAGRASHLAVDAGTLRWTYAELDAQANRLAHELIARGVRAGDRIALLFDKTPWSYAALLAVGKAQAAYVPLDGSFPADRIAFILRDAAVGWVLAAQAHEALLCAAVTHPPDDSQAAATPPARLLFVEPMAEAIAARSVSRPAFAPQDAAADALAYIIYTSGSTGRPKGVPIDQSQIVNFIRVAAEVYGYQDDDRVYQGLTLAFDFAVEEIWVPLVVGATLLPSGAGGSLLGADLADFLQRHAATALCCVPTLLATLPEALPQLRWVMVSGEACPRDLVARWHHPQRRLLNAYGPTEATVTATLGQPRPDRPVTIGRPLPTYAILVLEPAAQPGEPVRPLPTGEVGEIAIAGIGIARGYLNREDQTRKAFVADTVGVPHNASGRLYRTGDLGRVNAEGEVEYLGRIDTQVKIRGYRIELAEIESLLLQVPAVRQGVVNPWQPTPGVTELVAYVTARPGCDAATLADLPAEVRAHLAARLPSYMVPAWVEVLPEMPMLASDKADRKALPPPVSARAAGVPGDRPVVAPADALEQALVEELAAVLGVAAVSVSVTDHWFDELGVNSLLLAHLAARLRDRLQRPDLALRTLYGHPSVRALAEQLRLPATAAAAAAQAEVDAAVSPPDWRAPPAHRARDAAVFACGLAQAALAAAWIGLHAAVHWQGWHWVIDAPDWPRAFGRAAGFTAAWLLLALLAPVALKWALVGRQRSGSFPVWSGRYLRFWAVREAVRRSPAALLSGTPLMPVYLRMLGARVHGQAWIGLQELPATFDGLDIGADAVLSPHARLAGYRVDAGQVSIGPVHIGAGAVVGDTAWVDIHTRIGAQAVLAHASSLQAGQSIADGRQAHGSPARSATDAEHAPLRVAERQAGLAAPGRLRRSVFSLVWSLGLVLPFMLGPLAAHALWGQDAGSAPAWVRMLGAWVDDDHGASRAGWLLAVAVLWCAVLVGGLLFVASVPRLLAAGLREGCLHPMYGWQYGLMRVVRGLSNVPLYNQWLGDSSVIVHYLRALGQRLPQLLQTGSNFGLAQQHDVPRLCTYGSGTMVSDGLIMVNADVGARGFQMHAVALGARSFLGNGVLVPPGHRLGDDCLLATKVMVPTAGALREGVGLLGSPAFVIPRSVARDRALVQADGLHDPQRRAAALVAKNRANAAVMGAWVLVHGGLFLLLALLWHEGYPLLARHGGWFAAGFAVLSVPLSLAWLLGVDALSRGLRPLQPLQVSLLDPRFWRHERHWKLGLANDHPLVQALAGTPMRAWIWRLSGMSVGRRLFDDGCGIPEKTLVRLGDDCTLGAHATLQGHSLEDGVFKSDRLWLGDGVTVGASAYVHYDTRLDDGAQVAPDSFVMKGERLGPRARWQGNPAQAVSDPA</sequence>
<dbReference type="PROSITE" id="PS50075">
    <property type="entry name" value="CARRIER"/>
    <property type="match status" value="1"/>
</dbReference>
<dbReference type="Pfam" id="PF00501">
    <property type="entry name" value="AMP-binding"/>
    <property type="match status" value="1"/>
</dbReference>
<name>A0ABU9BE66_9BURK</name>
<dbReference type="InterPro" id="IPR036736">
    <property type="entry name" value="ACP-like_sf"/>
</dbReference>
<dbReference type="CDD" id="cd05930">
    <property type="entry name" value="A_NRPS"/>
    <property type="match status" value="1"/>
</dbReference>
<dbReference type="PANTHER" id="PTHR45527:SF1">
    <property type="entry name" value="FATTY ACID SYNTHASE"/>
    <property type="match status" value="1"/>
</dbReference>
<evidence type="ECO:0000256" key="1">
    <source>
        <dbReference type="ARBA" id="ARBA00022450"/>
    </source>
</evidence>
<dbReference type="Gene3D" id="3.40.50.12780">
    <property type="entry name" value="N-terminal domain of ligase-like"/>
    <property type="match status" value="1"/>
</dbReference>
<dbReference type="InterPro" id="IPR011004">
    <property type="entry name" value="Trimer_LpxA-like_sf"/>
</dbReference>
<dbReference type="InterPro" id="IPR020845">
    <property type="entry name" value="AMP-binding_CS"/>
</dbReference>
<dbReference type="RefSeq" id="WP_341375997.1">
    <property type="nucleotide sequence ID" value="NZ_JBBUTF010000021.1"/>
</dbReference>